<feature type="compositionally biased region" description="Acidic residues" evidence="2">
    <location>
        <begin position="423"/>
        <end position="438"/>
    </location>
</feature>
<reference evidence="4" key="1">
    <citation type="submission" date="2021-01" db="EMBL/GenBank/DDBJ databases">
        <authorList>
            <consortium name="Genoscope - CEA"/>
            <person name="William W."/>
        </authorList>
    </citation>
    <scope>NUCLEOTIDE SEQUENCE</scope>
</reference>
<dbReference type="OrthoDB" id="167576at2759"/>
<organism evidence="4 5">
    <name type="scientific">Paramecium sonneborni</name>
    <dbReference type="NCBI Taxonomy" id="65129"/>
    <lineage>
        <taxon>Eukaryota</taxon>
        <taxon>Sar</taxon>
        <taxon>Alveolata</taxon>
        <taxon>Ciliophora</taxon>
        <taxon>Intramacronucleata</taxon>
        <taxon>Oligohymenophorea</taxon>
        <taxon>Peniculida</taxon>
        <taxon>Parameciidae</taxon>
        <taxon>Paramecium</taxon>
    </lineage>
</organism>
<evidence type="ECO:0000256" key="1">
    <source>
        <dbReference type="SAM" id="Coils"/>
    </source>
</evidence>
<dbReference type="Pfam" id="PF00648">
    <property type="entry name" value="Peptidase_C2"/>
    <property type="match status" value="1"/>
</dbReference>
<evidence type="ECO:0000313" key="4">
    <source>
        <dbReference type="EMBL" id="CAD8087862.1"/>
    </source>
</evidence>
<dbReference type="PANTHER" id="PTHR46298">
    <property type="entry name" value="ANDROGLOBIN"/>
    <property type="match status" value="1"/>
</dbReference>
<feature type="domain" description="Calpain catalytic" evidence="3">
    <location>
        <begin position="241"/>
        <end position="356"/>
    </location>
</feature>
<feature type="coiled-coil region" evidence="1">
    <location>
        <begin position="520"/>
        <end position="547"/>
    </location>
</feature>
<dbReference type="GO" id="GO:0004198">
    <property type="term" value="F:calcium-dependent cysteine-type endopeptidase activity"/>
    <property type="evidence" value="ECO:0007669"/>
    <property type="project" value="InterPro"/>
</dbReference>
<name>A0A8S1N7A3_9CILI</name>
<dbReference type="GO" id="GO:0006508">
    <property type="term" value="P:proteolysis"/>
    <property type="evidence" value="ECO:0007669"/>
    <property type="project" value="InterPro"/>
</dbReference>
<feature type="region of interest" description="Disordered" evidence="2">
    <location>
        <begin position="407"/>
        <end position="440"/>
    </location>
</feature>
<keyword evidence="1" id="KW-0175">Coiled coil</keyword>
<evidence type="ECO:0000256" key="2">
    <source>
        <dbReference type="SAM" id="MobiDB-lite"/>
    </source>
</evidence>
<evidence type="ECO:0000259" key="3">
    <source>
        <dbReference type="Pfam" id="PF00648"/>
    </source>
</evidence>
<dbReference type="PANTHER" id="PTHR46298:SF1">
    <property type="entry name" value="ANDROGLOBIN"/>
    <property type="match status" value="1"/>
</dbReference>
<dbReference type="InterPro" id="IPR053033">
    <property type="entry name" value="Androglobin-like"/>
</dbReference>
<proteinExistence type="predicted"/>
<gene>
    <name evidence="4" type="ORF">PSON_ATCC_30995.1.T0520043</name>
</gene>
<dbReference type="EMBL" id="CAJJDN010000052">
    <property type="protein sequence ID" value="CAD8087862.1"/>
    <property type="molecule type" value="Genomic_DNA"/>
</dbReference>
<accession>A0A8S1N7A3</accession>
<feature type="region of interest" description="Disordered" evidence="2">
    <location>
        <begin position="1"/>
        <end position="43"/>
    </location>
</feature>
<feature type="region of interest" description="Disordered" evidence="2">
    <location>
        <begin position="1134"/>
        <end position="1176"/>
    </location>
</feature>
<comment type="caution">
    <text evidence="4">The sequence shown here is derived from an EMBL/GenBank/DDBJ whole genome shotgun (WGS) entry which is preliminary data.</text>
</comment>
<evidence type="ECO:0000313" key="5">
    <source>
        <dbReference type="Proteomes" id="UP000692954"/>
    </source>
</evidence>
<dbReference type="InterPro" id="IPR001300">
    <property type="entry name" value="Peptidase_C2_calpain_cat"/>
</dbReference>
<keyword evidence="5" id="KW-1185">Reference proteome</keyword>
<protein>
    <recommendedName>
        <fullName evidence="3">Calpain catalytic domain-containing protein</fullName>
    </recommendedName>
</protein>
<feature type="compositionally biased region" description="Basic and acidic residues" evidence="2">
    <location>
        <begin position="1"/>
        <end position="11"/>
    </location>
</feature>
<dbReference type="Proteomes" id="UP000692954">
    <property type="component" value="Unassembled WGS sequence"/>
</dbReference>
<sequence>MPPKTTKDQKGRQLFKVGTPLKDVIPQSVKNPPRDPKSLKAPEQITKQSMQEYHAFADPEEWPGDEVIQGLNLLQGETQITKCNFETDKYVAFWRRPMSFLRQRWQQESEHEPPYMDMRENRYNMNDDYYSTRLETVEKIHYMEKEAEHHLTICESYERMETQDEVELRRKDFLEKQAAQQKNKKAGKKQAEEVFDENPKMTSDVRLSDLICNDTLPPNSRWIASQLQQIKDRDIRDCFNQKSLSSKIYPQKDGAPIYNPNGKYIVKLYFMGKERKIQVSDHMPTTFDNKALLPQSVDKNQLWPMIISKAVLQLWDYQSKGNLVGDGFVMYSLMGLLTETIDLRTINSWGIIDNMMNNNHYIQKDVYVSTYSYKNQSNLNTNNRSKKEYQLELLRNPKKEIENYEIGRNKHGSPSQHQQQLQDEQEEQQEEMQQDEGEEKIQRFRKTQRGFSFESLSRSYSIPKPLKTPGVTNLNTCFSYSIVEQFQNETGFNMVYAQKRSDRELRLRQEYFDLCKTPMNKMTKEEKLELRRRKKEIKEKLQDDDKKRISLISQQPVKHRYLRLKSDSQGKDPVIVFSPLAADEIYIAKKCVINKLNKPPNYDIPEIKGDDKSVVSANPKNTDDSFTVKPLEDFSSVANAQEPFNRGEGGFWIHEREFLSLFEYIQIAYDPKRFNLQVLQIQSNPDNDIANYDNIEMIIVQRDPDSDDNAQVTFLYGFQPKYSQDKDLNQQIRPYSMLQRFDLETYESILDYKLLNQCVSSQMLLLDNKNHIFKMNIYSPLNFTMWLASNNKIITQSVFDYLIDYENYQKQSFQIDYPPCEANRYYVYFRFKVFLNSNKDNGSFVYRLKSTTDNQLLKFLKIKLCEIPPPDNNLMLTTIEGVHKNLFESESIINGTQRMMLRSQTNYYFILEGTPLYNTQEGTFELDFLINSEFTFTLLENVEPTRYYDKYIPTKYGTIFRERIFANDAYASIYVRLTEGQQAQQQQQQVAKGKQTKGGAQEQEIVESEMRGERLIRLELYHGDDLIVYNYGINSVTLSNIALPKDENYVIQASFDLREWPDAKIKSEETDNLYWFTTIFASDTVALVRDTTKEDKEKAIKKSWEDKEPGRAVNAKKSRTKYLLTLKEELTPEEQALVNAPRMTKKQREEEAKQAAQKKGPKKDDKKAGKQSKVEAPVEIIPQQRQIPKSENHVNEAITKFLQHLEQDRIMDHYARHAGLINVRSDVQKREIVEGILMGKEEIAGIIQRNLKMREEIKLLQKDNKEILINEFQSYRSSYKQELTDIYQQRDSIKQDLTQLMKKEQQLFDLCKSDKVGNPEDIEKLINEPSQLDPVLVSAAKQVINNWKIAIIQEKINTALQNFDIDTLQKCVDQIQQLNIEGIDTSAAEDMLDEASGNPNFQAEKLAELKKQGKKPIKK</sequence>